<evidence type="ECO:0000256" key="1">
    <source>
        <dbReference type="ARBA" id="ARBA00010690"/>
    </source>
</evidence>
<comment type="caution">
    <text evidence="2">The sequence shown here is derived from an EMBL/GenBank/DDBJ whole genome shotgun (WGS) entry which is preliminary data.</text>
</comment>
<comment type="similarity">
    <text evidence="1">Belongs to the type III secretion exporter family.</text>
</comment>
<dbReference type="PRINTS" id="PR00950">
    <property type="entry name" value="TYPE3IMSPROT"/>
</dbReference>
<dbReference type="PANTHER" id="PTHR30531">
    <property type="entry name" value="FLAGELLAR BIOSYNTHETIC PROTEIN FLHB"/>
    <property type="match status" value="1"/>
</dbReference>
<dbReference type="Gene3D" id="3.40.1690.10">
    <property type="entry name" value="secretion proteins EscU"/>
    <property type="match status" value="1"/>
</dbReference>
<dbReference type="PANTHER" id="PTHR30531:SF14">
    <property type="entry name" value="SURFACE PRESENTATION OF ANTIGENS PROTEIN SPAS"/>
    <property type="match status" value="1"/>
</dbReference>
<protein>
    <submittedName>
        <fullName evidence="2">Type III secretion protein</fullName>
    </submittedName>
</protein>
<reference evidence="2 3" key="1">
    <citation type="journal article" date="2017" name="Appl. Environ. Microbiol.">
        <title>Parallel evolution of two clades of a major Atlantic endemic Vibrio parahaemolyticus pathogen lineage by independent acquisition of related pathogenicity islands.</title>
        <authorList>
            <person name="Xu F."/>
            <person name="Gonzalez-Escalona N."/>
            <person name="Drees K.P."/>
            <person name="Sebra R.P."/>
            <person name="Cooper V.S."/>
            <person name="Jones S.H."/>
            <person name="Whistler C.A."/>
        </authorList>
    </citation>
    <scope>NUCLEOTIDE SEQUENCE [LARGE SCALE GENOMIC DNA]</scope>
    <source>
        <strain evidence="2 3">MAVP-3</strain>
    </source>
</reference>
<proteinExistence type="inferred from homology"/>
<dbReference type="OMA" id="PKKYPPT"/>
<dbReference type="Proteomes" id="UP000214596">
    <property type="component" value="Unassembled WGS sequence"/>
</dbReference>
<accession>A0A227JFG5</accession>
<dbReference type="SMR" id="A0A227JFG5"/>
<dbReference type="Gene3D" id="6.10.250.2080">
    <property type="match status" value="1"/>
</dbReference>
<dbReference type="SUPFAM" id="SSF160544">
    <property type="entry name" value="EscU C-terminal domain-like"/>
    <property type="match status" value="1"/>
</dbReference>
<dbReference type="InterPro" id="IPR029025">
    <property type="entry name" value="T3SS_substrate_exporter_C"/>
</dbReference>
<organism evidence="2 3">
    <name type="scientific">Vibrio parahaemolyticus</name>
    <dbReference type="NCBI Taxonomy" id="670"/>
    <lineage>
        <taxon>Bacteria</taxon>
        <taxon>Pseudomonadati</taxon>
        <taxon>Pseudomonadota</taxon>
        <taxon>Gammaproteobacteria</taxon>
        <taxon>Vibrionales</taxon>
        <taxon>Vibrionaceae</taxon>
        <taxon>Vibrio</taxon>
    </lineage>
</organism>
<dbReference type="STRING" id="670.ACZ92_02785"/>
<dbReference type="AlphaFoldDB" id="A0A227JFG5"/>
<dbReference type="InterPro" id="IPR006135">
    <property type="entry name" value="T3SS_substrate_exporter"/>
</dbReference>
<name>A0A227JFG5_VIBPH</name>
<dbReference type="Pfam" id="PF01312">
    <property type="entry name" value="Bac_export_2"/>
    <property type="match status" value="1"/>
</dbReference>
<evidence type="ECO:0000313" key="2">
    <source>
        <dbReference type="EMBL" id="OXE33698.1"/>
    </source>
</evidence>
<evidence type="ECO:0000313" key="3">
    <source>
        <dbReference type="Proteomes" id="UP000214596"/>
    </source>
</evidence>
<dbReference type="GO" id="GO:0009306">
    <property type="term" value="P:protein secretion"/>
    <property type="evidence" value="ECO:0007669"/>
    <property type="project" value="InterPro"/>
</dbReference>
<gene>
    <name evidence="2" type="ORF">CA163_06170</name>
</gene>
<dbReference type="GO" id="GO:0005886">
    <property type="term" value="C:plasma membrane"/>
    <property type="evidence" value="ECO:0007669"/>
    <property type="project" value="TreeGrafter"/>
</dbReference>
<dbReference type="OrthoDB" id="6271315at2"/>
<dbReference type="EMBL" id="NIXT01000230">
    <property type="protein sequence ID" value="OXE33698.1"/>
    <property type="molecule type" value="Genomic_DNA"/>
</dbReference>
<sequence length="352" mass="40665">MMAEESTEPKKYPPTEKKLRDLRQKGQFPKTELAEPTLELIVFTIIIIFTLYYLFEYSGEWFSAVLYADITVGLFTGIDVLWWCVGGLALLKLVMAVFEWVMINKAVISTESLGLKMDKINPVNGTKNIFGVEAISRSFRKVLELLFLLFLLKYVADVLGSQLYLLNEINNYPYFIYYLIYSIGAASVFYLVYGLCVGTVDFMAEKYHFLHKNRMTFTEMKNELKETEGSPEIKSERKRQMREFAETPITKGRQPTFALANPTHILVPVCYDPKIERRPVVLKICTESLALEERKRLEAMGIPIIEHIPLARAMYSKMKEGEDFLPKEFFNDVALIISYLKRLKNEKKKASS</sequence>